<comment type="similarity">
    <text evidence="1 4">Belongs to the 5-formyltetrahydrofolate cyclo-ligase family.</text>
</comment>
<comment type="caution">
    <text evidence="5">The sequence shown here is derived from an EMBL/GenBank/DDBJ whole genome shotgun (WGS) entry which is preliminary data.</text>
</comment>
<keyword evidence="6" id="KW-1185">Reference proteome</keyword>
<keyword evidence="4" id="KW-0479">Metal-binding</keyword>
<evidence type="ECO:0000256" key="1">
    <source>
        <dbReference type="ARBA" id="ARBA00010638"/>
    </source>
</evidence>
<dbReference type="Gene3D" id="3.40.50.10420">
    <property type="entry name" value="NagB/RpiA/CoA transferase-like"/>
    <property type="match status" value="1"/>
</dbReference>
<keyword evidence="2 4" id="KW-0547">Nucleotide-binding</keyword>
<dbReference type="RefSeq" id="WP_204497117.1">
    <property type="nucleotide sequence ID" value="NZ_JAFBDR010000001.1"/>
</dbReference>
<dbReference type="EC" id="6.3.3.2" evidence="4"/>
<dbReference type="InterPro" id="IPR002698">
    <property type="entry name" value="FTHF_cligase"/>
</dbReference>
<dbReference type="GO" id="GO:0030272">
    <property type="term" value="F:5-formyltetrahydrofolate cyclo-ligase activity"/>
    <property type="evidence" value="ECO:0007669"/>
    <property type="project" value="UniProtKB-EC"/>
</dbReference>
<dbReference type="Pfam" id="PF01812">
    <property type="entry name" value="5-FTHF_cyc-lig"/>
    <property type="match status" value="1"/>
</dbReference>
<dbReference type="NCBIfam" id="TIGR02727">
    <property type="entry name" value="MTHFS_bact"/>
    <property type="match status" value="1"/>
</dbReference>
<dbReference type="Proteomes" id="UP001296943">
    <property type="component" value="Unassembled WGS sequence"/>
</dbReference>
<keyword evidence="4" id="KW-0460">Magnesium</keyword>
<dbReference type="PANTHER" id="PTHR23407:SF1">
    <property type="entry name" value="5-FORMYLTETRAHYDROFOLATE CYCLO-LIGASE"/>
    <property type="match status" value="1"/>
</dbReference>
<reference evidence="5 6" key="1">
    <citation type="submission" date="2021-01" db="EMBL/GenBank/DDBJ databases">
        <title>Genomic Encyclopedia of Type Strains, Phase IV (KMG-IV): sequencing the most valuable type-strain genomes for metagenomic binning, comparative biology and taxonomic classification.</title>
        <authorList>
            <person name="Goeker M."/>
        </authorList>
    </citation>
    <scope>NUCLEOTIDE SEQUENCE [LARGE SCALE GENOMIC DNA]</scope>
    <source>
        <strain evidence="5 6">DSM 23711</strain>
    </source>
</reference>
<keyword evidence="3 4" id="KW-0067">ATP-binding</keyword>
<evidence type="ECO:0000313" key="5">
    <source>
        <dbReference type="EMBL" id="MBM7569665.1"/>
    </source>
</evidence>
<comment type="catalytic activity">
    <reaction evidence="4">
        <text>(6S)-5-formyl-5,6,7,8-tetrahydrofolate + ATP = (6R)-5,10-methenyltetrahydrofolate + ADP + phosphate</text>
        <dbReference type="Rhea" id="RHEA:10488"/>
        <dbReference type="ChEBI" id="CHEBI:30616"/>
        <dbReference type="ChEBI" id="CHEBI:43474"/>
        <dbReference type="ChEBI" id="CHEBI:57455"/>
        <dbReference type="ChEBI" id="CHEBI:57457"/>
        <dbReference type="ChEBI" id="CHEBI:456216"/>
        <dbReference type="EC" id="6.3.3.2"/>
    </reaction>
</comment>
<dbReference type="EMBL" id="JAFBDR010000001">
    <property type="protein sequence ID" value="MBM7569665.1"/>
    <property type="molecule type" value="Genomic_DNA"/>
</dbReference>
<sequence length="191" mass="22360">MTKKEKLRSETLQILREISEEEKEQVERNIGRHLVHSECWEKAKTIGVTISTNNEWDTRKLIEAAWTQKKRVCVPKCFPKDKRMVFYELHTFEDLETVYHHLLEPKPNGDFIVTKNQIDLMIVPGIVFDYKGFRIGYGGGYYDRYLANYEGTTVSLAIQDQIVEELPTENHDIKVDYIITDQGFVSTSSFY</sequence>
<proteinExistence type="inferred from homology"/>
<dbReference type="SUPFAM" id="SSF100950">
    <property type="entry name" value="NagB/RpiA/CoA transferase-like"/>
    <property type="match status" value="1"/>
</dbReference>
<evidence type="ECO:0000313" key="6">
    <source>
        <dbReference type="Proteomes" id="UP001296943"/>
    </source>
</evidence>
<dbReference type="InterPro" id="IPR024185">
    <property type="entry name" value="FTHF_cligase-like_sf"/>
</dbReference>
<comment type="cofactor">
    <cofactor evidence="4">
        <name>Mg(2+)</name>
        <dbReference type="ChEBI" id="CHEBI:18420"/>
    </cofactor>
</comment>
<keyword evidence="5" id="KW-0436">Ligase</keyword>
<protein>
    <recommendedName>
        <fullName evidence="4">5-formyltetrahydrofolate cyclo-ligase</fullName>
        <ecNumber evidence="4">6.3.3.2</ecNumber>
    </recommendedName>
</protein>
<accession>A0ABS2MV02</accession>
<dbReference type="PANTHER" id="PTHR23407">
    <property type="entry name" value="ATPASE INHIBITOR/5-FORMYLTETRAHYDROFOLATE CYCLO-LIGASE"/>
    <property type="match status" value="1"/>
</dbReference>
<dbReference type="InterPro" id="IPR037171">
    <property type="entry name" value="NagB/RpiA_transferase-like"/>
</dbReference>
<evidence type="ECO:0000256" key="4">
    <source>
        <dbReference type="RuleBase" id="RU361279"/>
    </source>
</evidence>
<dbReference type="PIRSF" id="PIRSF006806">
    <property type="entry name" value="FTHF_cligase"/>
    <property type="match status" value="1"/>
</dbReference>
<organism evidence="5 6">
    <name type="scientific">Aquibacillus albus</name>
    <dbReference type="NCBI Taxonomy" id="1168171"/>
    <lineage>
        <taxon>Bacteria</taxon>
        <taxon>Bacillati</taxon>
        <taxon>Bacillota</taxon>
        <taxon>Bacilli</taxon>
        <taxon>Bacillales</taxon>
        <taxon>Bacillaceae</taxon>
        <taxon>Aquibacillus</taxon>
    </lineage>
</organism>
<name>A0ABS2MV02_9BACI</name>
<evidence type="ECO:0000256" key="3">
    <source>
        <dbReference type="ARBA" id="ARBA00022840"/>
    </source>
</evidence>
<evidence type="ECO:0000256" key="2">
    <source>
        <dbReference type="ARBA" id="ARBA00022741"/>
    </source>
</evidence>
<gene>
    <name evidence="5" type="ORF">JOC48_000134</name>
</gene>